<proteinExistence type="predicted"/>
<comment type="caution">
    <text evidence="2">The sequence shown here is derived from an EMBL/GenBank/DDBJ whole genome shotgun (WGS) entry which is preliminary data.</text>
</comment>
<protein>
    <submittedName>
        <fullName evidence="2">Uncharacterized protein</fullName>
    </submittedName>
</protein>
<feature type="region of interest" description="Disordered" evidence="1">
    <location>
        <begin position="229"/>
        <end position="253"/>
    </location>
</feature>
<feature type="compositionally biased region" description="Basic and acidic residues" evidence="1">
    <location>
        <begin position="230"/>
        <end position="240"/>
    </location>
</feature>
<sequence>MMAGSRRILYLRPFRSEPDHHLIVALSAILAKFGSLVAVGTTEAKNTLQDYCEQRETGSPPINITFVECTYEEWKRVIHHEISTADCVLLYIAPKEDDFPTMKGREAAFPRMERYYSSPFKDLVTGSGLLREVLYLDRLQMIERTIIICNEEDTSYIESMIALTSTNTLFFMSTAQGPRAPTPRLWALDRQLARLRHAAGTVPFTSHDTASIRSRFASNLRRQVKRAIKRQSDGHGRTEAMDPSAPLPINVSDDPRRLPPDGELKIVSHTNVEDLIVIPNGEIMEVPPRKAQDMLSGRATRKGCPTCKGAVERIFFYIYGLRWNPDEHVRAKCQRCTSYLMIEERRLIEV</sequence>
<dbReference type="Proteomes" id="UP001501470">
    <property type="component" value="Unassembled WGS sequence"/>
</dbReference>
<organism evidence="2 3">
    <name type="scientific">Dactylosporangium maewongense</name>
    <dbReference type="NCBI Taxonomy" id="634393"/>
    <lineage>
        <taxon>Bacteria</taxon>
        <taxon>Bacillati</taxon>
        <taxon>Actinomycetota</taxon>
        <taxon>Actinomycetes</taxon>
        <taxon>Micromonosporales</taxon>
        <taxon>Micromonosporaceae</taxon>
        <taxon>Dactylosporangium</taxon>
    </lineage>
</organism>
<evidence type="ECO:0000256" key="1">
    <source>
        <dbReference type="SAM" id="MobiDB-lite"/>
    </source>
</evidence>
<evidence type="ECO:0000313" key="2">
    <source>
        <dbReference type="EMBL" id="GAA1560436.1"/>
    </source>
</evidence>
<dbReference type="EMBL" id="BAAAQD010000029">
    <property type="protein sequence ID" value="GAA1560436.1"/>
    <property type="molecule type" value="Genomic_DNA"/>
</dbReference>
<evidence type="ECO:0000313" key="3">
    <source>
        <dbReference type="Proteomes" id="UP001501470"/>
    </source>
</evidence>
<reference evidence="3" key="1">
    <citation type="journal article" date="2019" name="Int. J. Syst. Evol. Microbiol.">
        <title>The Global Catalogue of Microorganisms (GCM) 10K type strain sequencing project: providing services to taxonomists for standard genome sequencing and annotation.</title>
        <authorList>
            <consortium name="The Broad Institute Genomics Platform"/>
            <consortium name="The Broad Institute Genome Sequencing Center for Infectious Disease"/>
            <person name="Wu L."/>
            <person name="Ma J."/>
        </authorList>
    </citation>
    <scope>NUCLEOTIDE SEQUENCE [LARGE SCALE GENOMIC DNA]</scope>
    <source>
        <strain evidence="3">JCM 15933</strain>
    </source>
</reference>
<keyword evidence="3" id="KW-1185">Reference proteome</keyword>
<gene>
    <name evidence="2" type="ORF">GCM10009827_097110</name>
</gene>
<accession>A0ABP4NHA6</accession>
<name>A0ABP4NHA6_9ACTN</name>